<keyword evidence="5 10" id="KW-0443">Lipid metabolism</keyword>
<evidence type="ECO:0000256" key="8">
    <source>
        <dbReference type="ARBA" id="ARBA00024069"/>
    </source>
</evidence>
<dbReference type="NCBIfam" id="TIGR00182">
    <property type="entry name" value="plsX"/>
    <property type="match status" value="1"/>
</dbReference>
<comment type="function">
    <text evidence="10">Catalyzes the reversible formation of acyl-phosphate (acyl-PO(4)) from acyl-[acyl-carrier-protein] (acyl-ACP). This enzyme utilizes acyl-ACP as fatty acyl donor, but not acyl-CoA.</text>
</comment>
<evidence type="ECO:0000256" key="1">
    <source>
        <dbReference type="ARBA" id="ARBA00001232"/>
    </source>
</evidence>
<dbReference type="HAMAP" id="MF_00019">
    <property type="entry name" value="PlsX"/>
    <property type="match status" value="1"/>
</dbReference>
<gene>
    <name evidence="10 11" type="primary">plsX</name>
    <name evidence="11" type="ORF">SNR37_002588</name>
</gene>
<dbReference type="EMBL" id="JAYDYW010000004">
    <property type="protein sequence ID" value="MEE1673174.1"/>
    <property type="molecule type" value="Genomic_DNA"/>
</dbReference>
<evidence type="ECO:0000313" key="11">
    <source>
        <dbReference type="EMBL" id="MEE1673174.1"/>
    </source>
</evidence>
<dbReference type="PIRSF" id="PIRSF002465">
    <property type="entry name" value="Phsphlp_syn_PlsX"/>
    <property type="match status" value="1"/>
</dbReference>
<organism evidence="11 12">
    <name type="scientific">Agarivorans aestuarii</name>
    <dbReference type="NCBI Taxonomy" id="1563703"/>
    <lineage>
        <taxon>Bacteria</taxon>
        <taxon>Pseudomonadati</taxon>
        <taxon>Pseudomonadota</taxon>
        <taxon>Gammaproteobacteria</taxon>
        <taxon>Alteromonadales</taxon>
        <taxon>Alteromonadaceae</taxon>
        <taxon>Agarivorans</taxon>
    </lineage>
</organism>
<evidence type="ECO:0000256" key="10">
    <source>
        <dbReference type="HAMAP-Rule" id="MF_00019"/>
    </source>
</evidence>
<keyword evidence="11" id="KW-0012">Acyltransferase</keyword>
<keyword evidence="12" id="KW-1185">Reference proteome</keyword>
<evidence type="ECO:0000256" key="4">
    <source>
        <dbReference type="ARBA" id="ARBA00022679"/>
    </source>
</evidence>
<keyword evidence="6 10" id="KW-0594">Phospholipid biosynthesis</keyword>
<keyword evidence="3 10" id="KW-0444">Lipid biosynthesis</keyword>
<dbReference type="RefSeq" id="WP_221073773.1">
    <property type="nucleotide sequence ID" value="NZ_AP023033.1"/>
</dbReference>
<keyword evidence="4 10" id="KW-0808">Transferase</keyword>
<comment type="pathway">
    <text evidence="10">Lipid metabolism; phospholipid metabolism.</text>
</comment>
<evidence type="ECO:0000256" key="5">
    <source>
        <dbReference type="ARBA" id="ARBA00023098"/>
    </source>
</evidence>
<name>A0ABU7G2G0_9ALTE</name>
<comment type="catalytic activity">
    <reaction evidence="1 10">
        <text>a fatty acyl-[ACP] + phosphate = an acyl phosphate + holo-[ACP]</text>
        <dbReference type="Rhea" id="RHEA:42292"/>
        <dbReference type="Rhea" id="RHEA-COMP:9685"/>
        <dbReference type="Rhea" id="RHEA-COMP:14125"/>
        <dbReference type="ChEBI" id="CHEBI:43474"/>
        <dbReference type="ChEBI" id="CHEBI:59918"/>
        <dbReference type="ChEBI" id="CHEBI:64479"/>
        <dbReference type="ChEBI" id="CHEBI:138651"/>
        <dbReference type="EC" id="2.3.1.274"/>
    </reaction>
</comment>
<sequence>MQKLTIAVDAMGGDVGPHVTVPAVAQALNYYPHLHVTLIGDKHFINSLLIEQQISQHPRLEFVHSSQVVSANDKPITALRSRRQSSMRLALDLVHQQQADACVSAGNTGALMAMAKVVLKLLPGIERPALVTHLPEENGQGSLLLDLGANSSCDSEVLMQFAVMGASLAESVWGLPKPRVALLNIGEEQIKGNDVVKQTAQLLENSSAINYIGFVEGNQIFSGKADVIVCDGFVGNIALKTAEGVSQLILAKLKKQFDVNWFARFILKLFLPSLKSQLKQLNPDQYNGASLLGLRGIVIKSHGHADEKAFLQAIHQAVAEIQQQVPSRITDKLESLLIDKH</sequence>
<dbReference type="Pfam" id="PF02504">
    <property type="entry name" value="FA_synthesis"/>
    <property type="match status" value="1"/>
</dbReference>
<dbReference type="PANTHER" id="PTHR30100">
    <property type="entry name" value="FATTY ACID/PHOSPHOLIPID SYNTHESIS PROTEIN PLSX"/>
    <property type="match status" value="1"/>
</dbReference>
<evidence type="ECO:0000313" key="12">
    <source>
        <dbReference type="Proteomes" id="UP001310248"/>
    </source>
</evidence>
<keyword evidence="7 10" id="KW-1208">Phospholipid metabolism</keyword>
<dbReference type="InterPro" id="IPR003664">
    <property type="entry name" value="FA_synthesis"/>
</dbReference>
<comment type="subunit">
    <text evidence="9 10">Homodimer. Probably interacts with PlsY.</text>
</comment>
<dbReference type="Gene3D" id="3.40.718.10">
    <property type="entry name" value="Isopropylmalate Dehydrogenase"/>
    <property type="match status" value="1"/>
</dbReference>
<dbReference type="PANTHER" id="PTHR30100:SF1">
    <property type="entry name" value="PHOSPHATE ACYLTRANSFERASE"/>
    <property type="match status" value="1"/>
</dbReference>
<dbReference type="GO" id="GO:0043811">
    <property type="term" value="F:phosphate:acyl-[acyl carrier protein] acyltransferase activity"/>
    <property type="evidence" value="ECO:0007669"/>
    <property type="project" value="UniProtKB-EC"/>
</dbReference>
<reference evidence="12" key="1">
    <citation type="submission" date="2023-07" db="EMBL/GenBank/DDBJ databases">
        <title>Draft genome sequence of Agarivorans aestuarii strain ZMCS4, a CAZymes producing bacteria isolated from the marine brown algae Clodostephus spongiosus.</title>
        <authorList>
            <person name="Lorente B."/>
            <person name="Cabral C."/>
            <person name="Frias J."/>
            <person name="Faria J."/>
            <person name="Toubarro D."/>
        </authorList>
    </citation>
    <scope>NUCLEOTIDE SEQUENCE [LARGE SCALE GENOMIC DNA]</scope>
    <source>
        <strain evidence="12">ZMCS4</strain>
    </source>
</reference>
<dbReference type="InterPro" id="IPR012281">
    <property type="entry name" value="Phospholipid_synth_PlsX-like"/>
</dbReference>
<evidence type="ECO:0000256" key="6">
    <source>
        <dbReference type="ARBA" id="ARBA00023209"/>
    </source>
</evidence>
<protein>
    <recommendedName>
        <fullName evidence="8 10">Phosphate acyltransferase</fullName>
        <ecNumber evidence="8 10">2.3.1.274</ecNumber>
    </recommendedName>
    <alternativeName>
        <fullName evidence="10">Acyl-ACP phosphotransacylase</fullName>
    </alternativeName>
    <alternativeName>
        <fullName evidence="10">Acyl-[acyl-carrier-protein]--phosphate acyltransferase</fullName>
    </alternativeName>
    <alternativeName>
        <fullName evidence="10">Phosphate-acyl-ACP acyltransferase</fullName>
    </alternativeName>
</protein>
<proteinExistence type="inferred from homology"/>
<comment type="caution">
    <text evidence="11">The sequence shown here is derived from an EMBL/GenBank/DDBJ whole genome shotgun (WGS) entry which is preliminary data.</text>
</comment>
<evidence type="ECO:0000256" key="2">
    <source>
        <dbReference type="ARBA" id="ARBA00022490"/>
    </source>
</evidence>
<evidence type="ECO:0000256" key="9">
    <source>
        <dbReference type="ARBA" id="ARBA00046608"/>
    </source>
</evidence>
<dbReference type="Proteomes" id="UP001310248">
    <property type="component" value="Unassembled WGS sequence"/>
</dbReference>
<dbReference type="SUPFAM" id="SSF53659">
    <property type="entry name" value="Isocitrate/Isopropylmalate dehydrogenase-like"/>
    <property type="match status" value="1"/>
</dbReference>
<comment type="similarity">
    <text evidence="10">Belongs to the PlsX family.</text>
</comment>
<keyword evidence="2 10" id="KW-0963">Cytoplasm</keyword>
<dbReference type="EC" id="2.3.1.274" evidence="8 10"/>
<evidence type="ECO:0000256" key="3">
    <source>
        <dbReference type="ARBA" id="ARBA00022516"/>
    </source>
</evidence>
<accession>A0ABU7G2G0</accession>
<comment type="subcellular location">
    <subcellularLocation>
        <location evidence="10">Cytoplasm</location>
    </subcellularLocation>
    <text evidence="10">Associated with the membrane possibly through PlsY.</text>
</comment>
<evidence type="ECO:0000256" key="7">
    <source>
        <dbReference type="ARBA" id="ARBA00023264"/>
    </source>
</evidence>